<dbReference type="PANTHER" id="PTHR43000">
    <property type="entry name" value="DTDP-D-GLUCOSE 4,6-DEHYDRATASE-RELATED"/>
    <property type="match status" value="1"/>
</dbReference>
<dbReference type="AlphaFoldDB" id="A0A7G9SU73"/>
<keyword evidence="4" id="KW-1185">Reference proteome</keyword>
<gene>
    <name evidence="3" type="ORF">H9L16_07610</name>
</gene>
<dbReference type="CDD" id="cd05260">
    <property type="entry name" value="GDP_MD_SDR_e"/>
    <property type="match status" value="1"/>
</dbReference>
<dbReference type="Proteomes" id="UP000515804">
    <property type="component" value="Chromosome"/>
</dbReference>
<dbReference type="Gene3D" id="3.90.25.10">
    <property type="entry name" value="UDP-galactose 4-epimerase, domain 1"/>
    <property type="match status" value="1"/>
</dbReference>
<protein>
    <submittedName>
        <fullName evidence="3">GDP-mannose 4,6-dehydratase</fullName>
    </submittedName>
</protein>
<evidence type="ECO:0000313" key="3">
    <source>
        <dbReference type="EMBL" id="QNN71398.1"/>
    </source>
</evidence>
<dbReference type="KEGG" id="tcn:H9L16_07610"/>
<evidence type="ECO:0000256" key="1">
    <source>
        <dbReference type="SAM" id="MobiDB-lite"/>
    </source>
</evidence>
<sequence>MKVLILGATGFVGSYLMERAMARGDEVVGTHYNATIENRDWRPFQDRLSRCDIRYREQVDRVIARSCPDVVYLLSAQSYPALSWDVPVETLHTNVIGTAQVFESIRAAGIDPVVVVACSSAQYGEVAEADIPVRESHPMRPLHPYGVSKVATEMLALQYHANCGIRSVCARIFNTTGPRKTGDVCADLTQRVARIEAGMQAPVLAVGNQDTWRAITDVRDLARALELLAECGVAGNSYNISGATTYRIGDIVDTLKAASRVPLEVRTDPALLRPSDEKVIFGDSSLLMAATGWAQEIPLRQTLDDMLSYWRSLLASEGGRDDRPRARAPPSGAGRWRHRRSAVL</sequence>
<reference evidence="3 4" key="1">
    <citation type="submission" date="2020-08" db="EMBL/GenBank/DDBJ databases">
        <title>Genome sequence of Thermomonas carbonis KCTC 42013T.</title>
        <authorList>
            <person name="Hyun D.-W."/>
            <person name="Bae J.-W."/>
        </authorList>
    </citation>
    <scope>NUCLEOTIDE SEQUENCE [LARGE SCALE GENOMIC DNA]</scope>
    <source>
        <strain evidence="3 4">KCTC 42013</strain>
    </source>
</reference>
<accession>A0A7G9SU73</accession>
<dbReference type="SUPFAM" id="SSF51735">
    <property type="entry name" value="NAD(P)-binding Rossmann-fold domains"/>
    <property type="match status" value="1"/>
</dbReference>
<organism evidence="3 4">
    <name type="scientific">Thermomonas carbonis</name>
    <dbReference type="NCBI Taxonomy" id="1463158"/>
    <lineage>
        <taxon>Bacteria</taxon>
        <taxon>Pseudomonadati</taxon>
        <taxon>Pseudomonadota</taxon>
        <taxon>Gammaproteobacteria</taxon>
        <taxon>Lysobacterales</taxon>
        <taxon>Lysobacteraceae</taxon>
        <taxon>Thermomonas</taxon>
    </lineage>
</organism>
<evidence type="ECO:0000313" key="4">
    <source>
        <dbReference type="Proteomes" id="UP000515804"/>
    </source>
</evidence>
<dbReference type="EMBL" id="CP060719">
    <property type="protein sequence ID" value="QNN71398.1"/>
    <property type="molecule type" value="Genomic_DNA"/>
</dbReference>
<dbReference type="Pfam" id="PF16363">
    <property type="entry name" value="GDP_Man_Dehyd"/>
    <property type="match status" value="1"/>
</dbReference>
<dbReference type="InterPro" id="IPR036291">
    <property type="entry name" value="NAD(P)-bd_dom_sf"/>
</dbReference>
<proteinExistence type="predicted"/>
<feature type="compositionally biased region" description="Basic residues" evidence="1">
    <location>
        <begin position="335"/>
        <end position="344"/>
    </location>
</feature>
<dbReference type="Gene3D" id="3.40.50.720">
    <property type="entry name" value="NAD(P)-binding Rossmann-like Domain"/>
    <property type="match status" value="1"/>
</dbReference>
<name>A0A7G9SU73_9GAMM</name>
<evidence type="ECO:0000259" key="2">
    <source>
        <dbReference type="Pfam" id="PF16363"/>
    </source>
</evidence>
<dbReference type="RefSeq" id="WP_187553911.1">
    <property type="nucleotide sequence ID" value="NZ_CP060719.1"/>
</dbReference>
<feature type="domain" description="NAD(P)-binding" evidence="2">
    <location>
        <begin position="4"/>
        <end position="306"/>
    </location>
</feature>
<feature type="region of interest" description="Disordered" evidence="1">
    <location>
        <begin position="317"/>
        <end position="344"/>
    </location>
</feature>
<dbReference type="InterPro" id="IPR016040">
    <property type="entry name" value="NAD(P)-bd_dom"/>
</dbReference>